<dbReference type="EMBL" id="CP045910">
    <property type="protein sequence ID" value="QQP31491.1"/>
    <property type="molecule type" value="Genomic_DNA"/>
</dbReference>
<protein>
    <submittedName>
        <fullName evidence="1">Uncharacterized protein</fullName>
    </submittedName>
</protein>
<organism evidence="1 2">
    <name type="scientific">Caligus rogercresseyi</name>
    <name type="common">Sea louse</name>
    <dbReference type="NCBI Taxonomy" id="217165"/>
    <lineage>
        <taxon>Eukaryota</taxon>
        <taxon>Metazoa</taxon>
        <taxon>Ecdysozoa</taxon>
        <taxon>Arthropoda</taxon>
        <taxon>Crustacea</taxon>
        <taxon>Multicrustacea</taxon>
        <taxon>Hexanauplia</taxon>
        <taxon>Copepoda</taxon>
        <taxon>Siphonostomatoida</taxon>
        <taxon>Caligidae</taxon>
        <taxon>Caligus</taxon>
    </lineage>
</organism>
<dbReference type="AlphaFoldDB" id="A0A7T8GKV6"/>
<evidence type="ECO:0000313" key="1">
    <source>
        <dbReference type="EMBL" id="QQP31491.1"/>
    </source>
</evidence>
<dbReference type="Proteomes" id="UP000595437">
    <property type="component" value="Chromosome 21"/>
</dbReference>
<feature type="non-terminal residue" evidence="1">
    <location>
        <position position="1"/>
    </location>
</feature>
<accession>A0A7T8GKV6</accession>
<reference evidence="2" key="1">
    <citation type="submission" date="2021-01" db="EMBL/GenBank/DDBJ databases">
        <title>Caligus Genome Assembly.</title>
        <authorList>
            <person name="Gallardo-Escarate C."/>
        </authorList>
    </citation>
    <scope>NUCLEOTIDE SEQUENCE [LARGE SCALE GENOMIC DNA]</scope>
</reference>
<evidence type="ECO:0000313" key="2">
    <source>
        <dbReference type="Proteomes" id="UP000595437"/>
    </source>
</evidence>
<sequence>TDPAAVQPDPAVPTDPAVARPEAAAMEVPTEERGPFGLNTAEVEHLLHHWAITHGGYEVKKRDTEEERNRRLKTYRRKR</sequence>
<keyword evidence="2" id="KW-1185">Reference proteome</keyword>
<name>A0A7T8GKV6_CALRO</name>
<proteinExistence type="predicted"/>
<gene>
    <name evidence="1" type="ORF">FKW44_025106</name>
</gene>